<evidence type="ECO:0000313" key="3">
    <source>
        <dbReference type="Proteomes" id="UP001345013"/>
    </source>
</evidence>
<proteinExistence type="predicted"/>
<sequence length="691" mass="78516">MGREAYLSRVVLGRSAFEDPLKDENGDLVLGGQARAFDDQSYVQQFDDRGHPQNLESERRSKRFRKAQNEVLAACGVVVRRDEDRKRTQDPTVVHEHVQLMVLQDENKIGLMLKCMDRLTGDVLAWWINSLRRRLTVFGPSQRSLTDVVSRGLRGTPMAFLFGGFSTWVAAEIPRLIRRTEISEPLECMNYLDYNLSQTASPWQERLWDWLVWGGCLSLELPFEFTSTLQSLGFMVLPAMWSSFKRDTLQQTMTASWLLGGPLTRQLAATTGLYLIRDYLHRQIGWRIYGILRQILPRPHRPNKLSVQATDDDDCVDDVSIVGIGRGIGTGTDRRFYGPHSLWSALPVAFPWLSLIMKNQVDKDEIKKETLMRCAMMESSEGMRGSFRGRLIERRAQCIISNLESLGVDVEEDFYVDIDQWTLQIDSLEPEEEVEEAVMPVPTVPGPGQITNREDFLMAAEEYRQSATEEQQQGSSGQVLEHADTRSNDGTADHEAAAEQRELDEEVPTRAESNPAPTNHIEAPATPEPGIRRATSLSTTTPRPVRRPTETNGPDFDDEMEAMLAEARRNRTPRKKVKNKDCREYRMTRLTTHATDSLAWHSSAVIASLMMLPIDALYYRSLASWFISVTGYPGAHPVLPMGSWSGGPDRWRYYRMLLLSLGLECLVRSAIWQVGCQVALSYGRWFGWGQF</sequence>
<protein>
    <recommendedName>
        <fullName evidence="4">Wax synthase domain-containing protein</fullName>
    </recommendedName>
</protein>
<feature type="compositionally biased region" description="Basic and acidic residues" evidence="1">
    <location>
        <begin position="481"/>
        <end position="501"/>
    </location>
</feature>
<feature type="compositionally biased region" description="Polar residues" evidence="1">
    <location>
        <begin position="465"/>
        <end position="478"/>
    </location>
</feature>
<dbReference type="EMBL" id="JAVRRG010000004">
    <property type="protein sequence ID" value="KAK5101504.1"/>
    <property type="molecule type" value="Genomic_DNA"/>
</dbReference>
<keyword evidence="3" id="KW-1185">Reference proteome</keyword>
<evidence type="ECO:0008006" key="4">
    <source>
        <dbReference type="Google" id="ProtNLM"/>
    </source>
</evidence>
<name>A0ABR0KN81_9EURO</name>
<organism evidence="2 3">
    <name type="scientific">Lithohypha guttulata</name>
    <dbReference type="NCBI Taxonomy" id="1690604"/>
    <lineage>
        <taxon>Eukaryota</taxon>
        <taxon>Fungi</taxon>
        <taxon>Dikarya</taxon>
        <taxon>Ascomycota</taxon>
        <taxon>Pezizomycotina</taxon>
        <taxon>Eurotiomycetes</taxon>
        <taxon>Chaetothyriomycetidae</taxon>
        <taxon>Chaetothyriales</taxon>
        <taxon>Trichomeriaceae</taxon>
        <taxon>Lithohypha</taxon>
    </lineage>
</organism>
<accession>A0ABR0KN81</accession>
<feature type="region of interest" description="Disordered" evidence="1">
    <location>
        <begin position="463"/>
        <end position="557"/>
    </location>
</feature>
<evidence type="ECO:0000256" key="1">
    <source>
        <dbReference type="SAM" id="MobiDB-lite"/>
    </source>
</evidence>
<reference evidence="2 3" key="1">
    <citation type="submission" date="2023-08" db="EMBL/GenBank/DDBJ databases">
        <title>Black Yeasts Isolated from many extreme environments.</title>
        <authorList>
            <person name="Coleine C."/>
            <person name="Stajich J.E."/>
            <person name="Selbmann L."/>
        </authorList>
    </citation>
    <scope>NUCLEOTIDE SEQUENCE [LARGE SCALE GENOMIC DNA]</scope>
    <source>
        <strain evidence="2 3">CCFEE 5885</strain>
    </source>
</reference>
<comment type="caution">
    <text evidence="2">The sequence shown here is derived from an EMBL/GenBank/DDBJ whole genome shotgun (WGS) entry which is preliminary data.</text>
</comment>
<dbReference type="Proteomes" id="UP001345013">
    <property type="component" value="Unassembled WGS sequence"/>
</dbReference>
<evidence type="ECO:0000313" key="2">
    <source>
        <dbReference type="EMBL" id="KAK5101504.1"/>
    </source>
</evidence>
<gene>
    <name evidence="2" type="ORF">LTR24_000560</name>
</gene>